<evidence type="ECO:0000256" key="1">
    <source>
        <dbReference type="ARBA" id="ARBA00022679"/>
    </source>
</evidence>
<dbReference type="AlphaFoldDB" id="A0A0R3MEC4"/>
<dbReference type="OrthoDB" id="9789081at2"/>
<dbReference type="RefSeq" id="WP_057861741.1">
    <property type="nucleotide sequence ID" value="NZ_LLYB01000109.1"/>
</dbReference>
<dbReference type="InterPro" id="IPR000182">
    <property type="entry name" value="GNAT_dom"/>
</dbReference>
<dbReference type="Proteomes" id="UP000051660">
    <property type="component" value="Unassembled WGS sequence"/>
</dbReference>
<comment type="caution">
    <text evidence="4">The sequence shown here is derived from an EMBL/GenBank/DDBJ whole genome shotgun (WGS) entry which is preliminary data.</text>
</comment>
<dbReference type="GO" id="GO:0016747">
    <property type="term" value="F:acyltransferase activity, transferring groups other than amino-acyl groups"/>
    <property type="evidence" value="ECO:0007669"/>
    <property type="project" value="InterPro"/>
</dbReference>
<dbReference type="EMBL" id="LLYB01000109">
    <property type="protein sequence ID" value="KRR18236.1"/>
    <property type="molecule type" value="Genomic_DNA"/>
</dbReference>
<proteinExistence type="predicted"/>
<dbReference type="PROSITE" id="PS51186">
    <property type="entry name" value="GNAT"/>
    <property type="match status" value="1"/>
</dbReference>
<dbReference type="InterPro" id="IPR016181">
    <property type="entry name" value="Acyl_CoA_acyltransferase"/>
</dbReference>
<evidence type="ECO:0000313" key="5">
    <source>
        <dbReference type="Proteomes" id="UP000051660"/>
    </source>
</evidence>
<evidence type="ECO:0000313" key="4">
    <source>
        <dbReference type="EMBL" id="KRR18236.1"/>
    </source>
</evidence>
<dbReference type="PANTHER" id="PTHR43877:SF2">
    <property type="entry name" value="AMINOALKYLPHOSPHONATE N-ACETYLTRANSFERASE-RELATED"/>
    <property type="match status" value="1"/>
</dbReference>
<protein>
    <submittedName>
        <fullName evidence="4">GNAT family acetyltransferase</fullName>
    </submittedName>
</protein>
<name>A0A0R3MEC4_9BRAD</name>
<feature type="domain" description="N-acetyltransferase" evidence="3">
    <location>
        <begin position="9"/>
        <end position="163"/>
    </location>
</feature>
<dbReference type="PANTHER" id="PTHR43877">
    <property type="entry name" value="AMINOALKYLPHOSPHONATE N-ACETYLTRANSFERASE-RELATED-RELATED"/>
    <property type="match status" value="1"/>
</dbReference>
<dbReference type="Gene3D" id="3.40.630.30">
    <property type="match status" value="1"/>
</dbReference>
<dbReference type="InterPro" id="IPR050832">
    <property type="entry name" value="Bact_Acetyltransf"/>
</dbReference>
<keyword evidence="2" id="KW-0012">Acyltransferase</keyword>
<dbReference type="CDD" id="cd04301">
    <property type="entry name" value="NAT_SF"/>
    <property type="match status" value="1"/>
</dbReference>
<evidence type="ECO:0000256" key="2">
    <source>
        <dbReference type="ARBA" id="ARBA00023315"/>
    </source>
</evidence>
<dbReference type="Pfam" id="PF13673">
    <property type="entry name" value="Acetyltransf_10"/>
    <property type="match status" value="1"/>
</dbReference>
<reference evidence="4 5" key="1">
    <citation type="submission" date="2014-03" db="EMBL/GenBank/DDBJ databases">
        <title>Bradyrhizobium valentinum sp. nov., isolated from effective nodules of Lupinus mariae-josephae, a lupine endemic of basic-lime soils in Eastern Spain.</title>
        <authorList>
            <person name="Duran D."/>
            <person name="Rey L."/>
            <person name="Navarro A."/>
            <person name="Busquets A."/>
            <person name="Imperial J."/>
            <person name="Ruiz-Argueso T."/>
        </authorList>
    </citation>
    <scope>NUCLEOTIDE SEQUENCE [LARGE SCALE GENOMIC DNA]</scope>
    <source>
        <strain evidence="4 5">CCBAU 23086</strain>
    </source>
</reference>
<sequence>MSASGAAKPEVRDAAPEDAAAACHVLRESIAQLCVADHGNDPVILNAWLANKTPEIVAEWTRQEGNSLLLAVERDAVLAVGAVTDAGEIRLNYVAPNARFRGVSRALLRALEARAADRGNRRCTLTSTETAHRFYQSAGYIDDGAPTGKFGTAGGYPMSKEIVAKS</sequence>
<accession>A0A0R3MEC4</accession>
<organism evidence="4 5">
    <name type="scientific">Bradyrhizobium lablabi</name>
    <dbReference type="NCBI Taxonomy" id="722472"/>
    <lineage>
        <taxon>Bacteria</taxon>
        <taxon>Pseudomonadati</taxon>
        <taxon>Pseudomonadota</taxon>
        <taxon>Alphaproteobacteria</taxon>
        <taxon>Hyphomicrobiales</taxon>
        <taxon>Nitrobacteraceae</taxon>
        <taxon>Bradyrhizobium</taxon>
    </lineage>
</organism>
<dbReference type="SUPFAM" id="SSF55729">
    <property type="entry name" value="Acyl-CoA N-acyltransferases (Nat)"/>
    <property type="match status" value="1"/>
</dbReference>
<keyword evidence="1 4" id="KW-0808">Transferase</keyword>
<evidence type="ECO:0000259" key="3">
    <source>
        <dbReference type="PROSITE" id="PS51186"/>
    </source>
</evidence>
<gene>
    <name evidence="4" type="ORF">CQ14_25290</name>
</gene>